<protein>
    <submittedName>
        <fullName evidence="2">Mg2+ and Co2+ transporter CorB</fullName>
    </submittedName>
</protein>
<dbReference type="EMBL" id="UGPN01000002">
    <property type="protein sequence ID" value="STY60189.1"/>
    <property type="molecule type" value="Genomic_DNA"/>
</dbReference>
<dbReference type="InterPro" id="IPR016169">
    <property type="entry name" value="FAD-bd_PCMH_sub2"/>
</dbReference>
<gene>
    <name evidence="2" type="ORF">NCTC10638_01383</name>
</gene>
<dbReference type="Gene3D" id="3.30.465.10">
    <property type="match status" value="1"/>
</dbReference>
<dbReference type="InterPro" id="IPR036318">
    <property type="entry name" value="FAD-bd_PCMH-like_sf"/>
</dbReference>
<evidence type="ECO:0000259" key="1">
    <source>
        <dbReference type="Pfam" id="PF03471"/>
    </source>
</evidence>
<dbReference type="Proteomes" id="UP000254802">
    <property type="component" value="Unassembled WGS sequence"/>
</dbReference>
<dbReference type="AlphaFoldDB" id="A0A378MXY4"/>
<evidence type="ECO:0000313" key="3">
    <source>
        <dbReference type="Proteomes" id="UP000254802"/>
    </source>
</evidence>
<dbReference type="InterPro" id="IPR005170">
    <property type="entry name" value="Transptr-assoc_dom"/>
</dbReference>
<sequence>MDLPLEEARTFNGLILEHLEKIPDEGMEFELYNLKVMILEVSENMVKQAKVEHLSPKIEKEQDSA</sequence>
<proteinExistence type="predicted"/>
<feature type="domain" description="Transporter-associated" evidence="1">
    <location>
        <begin position="2"/>
        <end position="53"/>
    </location>
</feature>
<dbReference type="SUPFAM" id="SSF56176">
    <property type="entry name" value="FAD-binding/transporter-associated domain-like"/>
    <property type="match status" value="1"/>
</dbReference>
<reference evidence="2 3" key="1">
    <citation type="submission" date="2018-06" db="EMBL/GenBank/DDBJ databases">
        <authorList>
            <consortium name="Pathogen Informatics"/>
            <person name="Doyle S."/>
        </authorList>
    </citation>
    <scope>NUCLEOTIDE SEQUENCE [LARGE SCALE GENOMIC DNA]</scope>
    <source>
        <strain evidence="2 3">NCTC10638</strain>
    </source>
</reference>
<dbReference type="GO" id="GO:0050660">
    <property type="term" value="F:flavin adenine dinucleotide binding"/>
    <property type="evidence" value="ECO:0007669"/>
    <property type="project" value="InterPro"/>
</dbReference>
<dbReference type="Pfam" id="PF03471">
    <property type="entry name" value="CorC_HlyC"/>
    <property type="match status" value="1"/>
</dbReference>
<evidence type="ECO:0000313" key="2">
    <source>
        <dbReference type="EMBL" id="STY60189.1"/>
    </source>
</evidence>
<organism evidence="2 3">
    <name type="scientific">Mannheimia haemolytica</name>
    <name type="common">Pasteurella haemolytica</name>
    <dbReference type="NCBI Taxonomy" id="75985"/>
    <lineage>
        <taxon>Bacteria</taxon>
        <taxon>Pseudomonadati</taxon>
        <taxon>Pseudomonadota</taxon>
        <taxon>Gammaproteobacteria</taxon>
        <taxon>Pasteurellales</taxon>
        <taxon>Pasteurellaceae</taxon>
        <taxon>Mannheimia</taxon>
    </lineage>
</organism>
<accession>A0A378MXY4</accession>
<name>A0A378MXY4_MANHA</name>